<feature type="region of interest" description="Disordered" evidence="1">
    <location>
        <begin position="59"/>
        <end position="83"/>
    </location>
</feature>
<comment type="caution">
    <text evidence="2">The sequence shown here is derived from an EMBL/GenBank/DDBJ whole genome shotgun (WGS) entry which is preliminary data.</text>
</comment>
<dbReference type="EMBL" id="NIZV01000563">
    <property type="protein sequence ID" value="RSL85486.1"/>
    <property type="molecule type" value="Genomic_DNA"/>
</dbReference>
<proteinExistence type="predicted"/>
<evidence type="ECO:0000256" key="1">
    <source>
        <dbReference type="SAM" id="MobiDB-lite"/>
    </source>
</evidence>
<dbReference type="Proteomes" id="UP000288429">
    <property type="component" value="Unassembled WGS sequence"/>
</dbReference>
<keyword evidence="3" id="KW-1185">Reference proteome</keyword>
<evidence type="ECO:0000313" key="3">
    <source>
        <dbReference type="Proteomes" id="UP000288429"/>
    </source>
</evidence>
<reference evidence="2 3" key="1">
    <citation type="submission" date="2017-06" db="EMBL/GenBank/DDBJ databases">
        <title>Cmopartive genomic analysis of Ambrosia Fusariam Clade fungi.</title>
        <authorList>
            <person name="Stajich J.E."/>
            <person name="Carrillo J."/>
            <person name="Kijimoto T."/>
            <person name="Eskalen A."/>
            <person name="O'Donnell K."/>
            <person name="Kasson M."/>
        </authorList>
    </citation>
    <scope>NUCLEOTIDE SEQUENCE [LARGE SCALE GENOMIC DNA]</scope>
    <source>
        <strain evidence="2 3">NRRL 20438</strain>
    </source>
</reference>
<dbReference type="AlphaFoldDB" id="A0A428S7H5"/>
<name>A0A428S7H5_9HYPO</name>
<organism evidence="2 3">
    <name type="scientific">Fusarium ambrosium</name>
    <dbReference type="NCBI Taxonomy" id="131363"/>
    <lineage>
        <taxon>Eukaryota</taxon>
        <taxon>Fungi</taxon>
        <taxon>Dikarya</taxon>
        <taxon>Ascomycota</taxon>
        <taxon>Pezizomycotina</taxon>
        <taxon>Sordariomycetes</taxon>
        <taxon>Hypocreomycetidae</taxon>
        <taxon>Hypocreales</taxon>
        <taxon>Nectriaceae</taxon>
        <taxon>Fusarium</taxon>
        <taxon>Fusarium solani species complex</taxon>
    </lineage>
</organism>
<protein>
    <submittedName>
        <fullName evidence="2">Uncharacterized protein</fullName>
    </submittedName>
</protein>
<gene>
    <name evidence="2" type="ORF">CDV31_016558</name>
</gene>
<evidence type="ECO:0000313" key="2">
    <source>
        <dbReference type="EMBL" id="RSL85486.1"/>
    </source>
</evidence>
<sequence>MTDDSPRVKKSDFPISPEGFIKYMAPNINDQLKKQVQPILESVQEVIAASMNQHQTALLVPAKGDEDEDKGAGDVMGRWKTSS</sequence>
<accession>A0A428S7H5</accession>